<sequence>MAMEALRVVLAMLVAAMVAARGLAHKSLSPSGAITGFIVLSLTMSAGARLGALILAFYYSSSKLTKYKAEEKRNVDEESKEGGQRDWSQVLANSLVATVLSIFVAYFTSWQDKCLDTKRNPVATGLLGGILGYYACCTGDTWSSELGVLSKSQPRLITTLQVVPRGTNGGVSLLGLLAAASGGAFIGLTFFLMGMLTAECESQIRSEQWKAVPLGGIAGLLGSLMDSLLGATAQYSGHCVVRKKIVGKPGPTVRRISGFDILSNNAVNAISASLTSLTAAATCLYLFREL</sequence>
<name>A0ACC2ABR1_DIPCM</name>
<proteinExistence type="predicted"/>
<organism evidence="1 2">
    <name type="scientific">Diphasiastrum complanatum</name>
    <name type="common">Issler's clubmoss</name>
    <name type="synonym">Lycopodium complanatum</name>
    <dbReference type="NCBI Taxonomy" id="34168"/>
    <lineage>
        <taxon>Eukaryota</taxon>
        <taxon>Viridiplantae</taxon>
        <taxon>Streptophyta</taxon>
        <taxon>Embryophyta</taxon>
        <taxon>Tracheophyta</taxon>
        <taxon>Lycopodiopsida</taxon>
        <taxon>Lycopodiales</taxon>
        <taxon>Lycopodiaceae</taxon>
        <taxon>Lycopodioideae</taxon>
        <taxon>Diphasiastrum</taxon>
    </lineage>
</organism>
<evidence type="ECO:0000313" key="1">
    <source>
        <dbReference type="EMBL" id="KAJ7515014.1"/>
    </source>
</evidence>
<keyword evidence="2" id="KW-1185">Reference proteome</keyword>
<comment type="caution">
    <text evidence="1">The sequence shown here is derived from an EMBL/GenBank/DDBJ whole genome shotgun (WGS) entry which is preliminary data.</text>
</comment>
<accession>A0ACC2ABR1</accession>
<dbReference type="EMBL" id="CM055114">
    <property type="protein sequence ID" value="KAJ7515014.1"/>
    <property type="molecule type" value="Genomic_DNA"/>
</dbReference>
<dbReference type="Proteomes" id="UP001162992">
    <property type="component" value="Chromosome 23"/>
</dbReference>
<reference evidence="2" key="1">
    <citation type="journal article" date="2024" name="Proc. Natl. Acad. Sci. U.S.A.">
        <title>Extraordinary preservation of gene collinearity over three hundred million years revealed in homosporous lycophytes.</title>
        <authorList>
            <person name="Li C."/>
            <person name="Wickell D."/>
            <person name="Kuo L.Y."/>
            <person name="Chen X."/>
            <person name="Nie B."/>
            <person name="Liao X."/>
            <person name="Peng D."/>
            <person name="Ji J."/>
            <person name="Jenkins J."/>
            <person name="Williams M."/>
            <person name="Shu S."/>
            <person name="Plott C."/>
            <person name="Barry K."/>
            <person name="Rajasekar S."/>
            <person name="Grimwood J."/>
            <person name="Han X."/>
            <person name="Sun S."/>
            <person name="Hou Z."/>
            <person name="He W."/>
            <person name="Dai G."/>
            <person name="Sun C."/>
            <person name="Schmutz J."/>
            <person name="Leebens-Mack J.H."/>
            <person name="Li F.W."/>
            <person name="Wang L."/>
        </authorList>
    </citation>
    <scope>NUCLEOTIDE SEQUENCE [LARGE SCALE GENOMIC DNA]</scope>
    <source>
        <strain evidence="2">cv. PW_Plant_1</strain>
    </source>
</reference>
<evidence type="ECO:0000313" key="2">
    <source>
        <dbReference type="Proteomes" id="UP001162992"/>
    </source>
</evidence>
<gene>
    <name evidence="1" type="ORF">O6H91_23G068500</name>
</gene>
<protein>
    <submittedName>
        <fullName evidence="1">Uncharacterized protein</fullName>
    </submittedName>
</protein>